<accession>A0A178V8P5</accession>
<evidence type="ECO:0000313" key="7">
    <source>
        <dbReference type="Proteomes" id="UP000434276"/>
    </source>
</evidence>
<dbReference type="EMBL" id="CACSHJ010000089">
    <property type="protein sequence ID" value="CAA0381568.1"/>
    <property type="molecule type" value="Genomic_DNA"/>
</dbReference>
<dbReference type="RefSeq" id="NP_566286.1">
    <property type="nucleotide sequence ID" value="NM_111533.3"/>
</dbReference>
<dbReference type="Pfam" id="PF25210">
    <property type="entry name" value="Kelch_FKB95"/>
    <property type="match status" value="1"/>
</dbReference>
<evidence type="ECO:0000313" key="4">
    <source>
        <dbReference type="EMBL" id="VYS56532.1"/>
    </source>
</evidence>
<dbReference type="OrthoDB" id="1032823at2759"/>
<dbReference type="PANTHER" id="PTHR24414:SF184">
    <property type="entry name" value="GALACTOSE OXIDASE_KELCH REPEAT SUPERFAMILY PROTEIN"/>
    <property type="match status" value="1"/>
</dbReference>
<dbReference type="Gene3D" id="2.120.10.80">
    <property type="entry name" value="Kelch-type beta propeller"/>
    <property type="match status" value="1"/>
</dbReference>
<evidence type="ECO:0000313" key="6">
    <source>
        <dbReference type="Proteomes" id="UP000426265"/>
    </source>
</evidence>
<name>A0A178V8P5_ARATH</name>
<sequence>MSSMLSPPVKKRKIVAPQSQSASASFQSLPDDLILSIVARVPRLYHRTVSLVCKSFRSLLVSPELYKARSVSGHTESCLYLSIACYPDYRMFTLCRKPDQTLTTSEEEEKKKSNGYYLAPVPDPDSHPVYFSSLVTVGSDIYNIAGSHASSNVSILDCRSNTWREAPRLGVELTSVSASVLDRKIFVVGMYADDEESESKNDFFEVLDTETHTWDPQPFNCSETKDKFLNCRTAFIDGKFLVKPWIHRGVVAYNSKESRWEPVQTKMAMSMFNDSYCQIHNVIYLAFDGRIRWYDDALNCWGDVQGLLELGNIPHGPSCVRLADYRGNIAVFWFRYLPDNDDYKWKMIWCAEIALERRTSWEIWGKVLWFDPVLTVPADYEFVKALAATV</sequence>
<evidence type="ECO:0000313" key="5">
    <source>
        <dbReference type="Proteomes" id="UP000078284"/>
    </source>
</evidence>
<reference evidence="5" key="1">
    <citation type="journal article" date="2016" name="Proc. Natl. Acad. Sci. U.S.A.">
        <title>Chromosome-level assembly of Arabidopsis thaliana Ler reveals the extent of translocation and inversion polymorphisms.</title>
        <authorList>
            <person name="Zapata L."/>
            <person name="Ding J."/>
            <person name="Willing E.M."/>
            <person name="Hartwig B."/>
            <person name="Bezdan D."/>
            <person name="Jiao W.B."/>
            <person name="Patel V."/>
            <person name="Velikkakam James G."/>
            <person name="Koornneef M."/>
            <person name="Ossowski S."/>
            <person name="Schneeberger K."/>
        </authorList>
    </citation>
    <scope>NUCLEOTIDE SEQUENCE [LARGE SCALE GENOMIC DNA]</scope>
    <source>
        <strain evidence="5">cv. Landsberg erecta</strain>
    </source>
</reference>
<gene>
    <name evidence="3" type="ordered locus">AXX17_At3g06370</name>
    <name evidence="4" type="ORF">AN1_LOCUS11984</name>
    <name evidence="2" type="ORF">C24_LOCUS11817</name>
</gene>
<dbReference type="Proteomes" id="UP000434276">
    <property type="component" value="Unassembled WGS sequence"/>
</dbReference>
<dbReference type="Proteomes" id="UP000426265">
    <property type="component" value="Unassembled WGS sequence"/>
</dbReference>
<dbReference type="SUPFAM" id="SSF81383">
    <property type="entry name" value="F-box domain"/>
    <property type="match status" value="1"/>
</dbReference>
<dbReference type="InterPro" id="IPR036047">
    <property type="entry name" value="F-box-like_dom_sf"/>
</dbReference>
<dbReference type="EMBL" id="CACRSJ010000106">
    <property type="protein sequence ID" value="VYS56532.1"/>
    <property type="molecule type" value="Genomic_DNA"/>
</dbReference>
<dbReference type="ExpressionAtlas" id="A0A178V8P5">
    <property type="expression patterns" value="baseline and differential"/>
</dbReference>
<dbReference type="CDD" id="cd22152">
    <property type="entry name" value="F-box_AtAFR-like"/>
    <property type="match status" value="1"/>
</dbReference>
<dbReference type="Proteomes" id="UP000078284">
    <property type="component" value="Chromosome 3"/>
</dbReference>
<reference evidence="3" key="2">
    <citation type="submission" date="2016-03" db="EMBL/GenBank/DDBJ databases">
        <title>Full-length assembly of Arabidopsis thaliana Ler reveals the complement of translocations and inversions.</title>
        <authorList>
            <person name="Zapata L."/>
            <person name="Schneeberger K."/>
            <person name="Ossowski S."/>
        </authorList>
    </citation>
    <scope>NUCLEOTIDE SEQUENCE [LARGE SCALE GENOMIC DNA]</scope>
    <source>
        <tissue evidence="3">Leaf</tissue>
    </source>
</reference>
<dbReference type="PROSITE" id="PS50181">
    <property type="entry name" value="FBOX"/>
    <property type="match status" value="1"/>
</dbReference>
<dbReference type="Pfam" id="PF00646">
    <property type="entry name" value="F-box"/>
    <property type="match status" value="1"/>
</dbReference>
<dbReference type="KEGG" id="ath:AT3G06570"/>
<dbReference type="InterPro" id="IPR001810">
    <property type="entry name" value="F-box_dom"/>
</dbReference>
<evidence type="ECO:0000313" key="3">
    <source>
        <dbReference type="EMBL" id="OAP01322.1"/>
    </source>
</evidence>
<dbReference type="AlphaFoldDB" id="A0A178V8P5"/>
<dbReference type="PANTHER" id="PTHR24414">
    <property type="entry name" value="F-BOX/KELCH-REPEAT PROTEIN SKIP4"/>
    <property type="match status" value="1"/>
</dbReference>
<organism evidence="3 5">
    <name type="scientific">Arabidopsis thaliana</name>
    <name type="common">Mouse-ear cress</name>
    <dbReference type="NCBI Taxonomy" id="3702"/>
    <lineage>
        <taxon>Eukaryota</taxon>
        <taxon>Viridiplantae</taxon>
        <taxon>Streptophyta</taxon>
        <taxon>Embryophyta</taxon>
        <taxon>Tracheophyta</taxon>
        <taxon>Spermatophyta</taxon>
        <taxon>Magnoliopsida</taxon>
        <taxon>eudicotyledons</taxon>
        <taxon>Gunneridae</taxon>
        <taxon>Pentapetalae</taxon>
        <taxon>rosids</taxon>
        <taxon>malvids</taxon>
        <taxon>Brassicales</taxon>
        <taxon>Brassicaceae</taxon>
        <taxon>Camelineae</taxon>
        <taxon>Arabidopsis</taxon>
    </lineage>
</organism>
<dbReference type="SMR" id="A0A178V8P5"/>
<proteinExistence type="predicted"/>
<dbReference type="SMART" id="SM00256">
    <property type="entry name" value="FBOX"/>
    <property type="match status" value="1"/>
</dbReference>
<protein>
    <recommendedName>
        <fullName evidence="1">F-box domain-containing protein</fullName>
    </recommendedName>
</protein>
<dbReference type="EMBL" id="LUHQ01000003">
    <property type="protein sequence ID" value="OAP01322.1"/>
    <property type="molecule type" value="Genomic_DNA"/>
</dbReference>
<dbReference type="InterPro" id="IPR050354">
    <property type="entry name" value="F-box/kelch-repeat_ARATH"/>
</dbReference>
<evidence type="ECO:0000313" key="2">
    <source>
        <dbReference type="EMBL" id="CAA0381568.1"/>
    </source>
</evidence>
<dbReference type="Gene3D" id="1.20.1280.50">
    <property type="match status" value="1"/>
</dbReference>
<reference evidence="4 6" key="3">
    <citation type="submission" date="2019-11" db="EMBL/GenBank/DDBJ databases">
        <authorList>
            <person name="Jiao W.-B."/>
            <person name="Schneeberger K."/>
        </authorList>
    </citation>
    <scope>NUCLEOTIDE SEQUENCE [LARGE SCALE GENOMIC DNA]</scope>
    <source>
        <strain evidence="6">cv. An-1</strain>
        <strain evidence="7">cv. C24</strain>
    </source>
</reference>
<feature type="domain" description="F-box" evidence="1">
    <location>
        <begin position="23"/>
        <end position="69"/>
    </location>
</feature>
<dbReference type="SUPFAM" id="SSF117281">
    <property type="entry name" value="Kelch motif"/>
    <property type="match status" value="1"/>
</dbReference>
<evidence type="ECO:0000259" key="1">
    <source>
        <dbReference type="PROSITE" id="PS50181"/>
    </source>
</evidence>
<dbReference type="InterPro" id="IPR057499">
    <property type="entry name" value="Kelch_FKB95"/>
</dbReference>
<dbReference type="OMA" id="WEGIACC"/>
<dbReference type="InterPro" id="IPR015915">
    <property type="entry name" value="Kelch-typ_b-propeller"/>
</dbReference>
<accession>A0A5S9XAV6</accession>